<keyword evidence="5" id="KW-0963">Cytoplasm</keyword>
<feature type="compositionally biased region" description="Gly residues" evidence="10">
    <location>
        <begin position="573"/>
        <end position="583"/>
    </location>
</feature>
<evidence type="ECO:0000256" key="8">
    <source>
        <dbReference type="ARBA" id="ARBA00023163"/>
    </source>
</evidence>
<feature type="compositionally biased region" description="Low complexity" evidence="10">
    <location>
        <begin position="604"/>
        <end position="614"/>
    </location>
</feature>
<dbReference type="InterPro" id="IPR019312">
    <property type="entry name" value="CNOT11"/>
</dbReference>
<keyword evidence="6" id="KW-0805">Transcription regulation</keyword>
<feature type="compositionally biased region" description="Low complexity" evidence="10">
    <location>
        <begin position="634"/>
        <end position="662"/>
    </location>
</feature>
<sequence>MMVPSQEMATFLGNHLDQVLQQSSQVFLKTVAAVQPFGAGCALMDVLNRVELAQDRIRTQLEEKNRKTQNKNDIGTEVVKVRVVSLYLLYSLYSHLPIHQNPFLCFFVDIYTSALQDNLQPSERFVVSVILTGDGEELAPSSPSELMAIAQEVDPRHVDLTLLHDILPKVPAGEQVLLGMSWSDYKLDSRDAQCPRWKSLDLSDWLAHSGAGEDGTNGEQTLNEQELISDDKPEDSEEGELEEWEIEAEKHFQESEDAIPAPPKPASKPKNTIEPVMSRHNINLIMEQAVIQPLSFEEEQFMLSQFAVDADKVHIPLPPTDAISGIVDNNPTIAFNLLLYLIQLSKEMGLADVPANGGAGKAGSKGATSYPEPSMVDVYLDTMIHTKRLTLHSLEVVNRLTTATTVSPRFLHGYIENAVRCCELVEDKVGQARVVRMLCVFLQSLLRNNVITIPGYFHALQNFCIQFSRVKEVAALFQTLVEYQRKMDAQSPSHHTPPMPPPTVRTGFPGQSASVPSTPTTESSQRASWLANSGSISHIKTSLNKHNSMNGFSSPGALSQFIHPGPSSPAAGGQNGGGSGGSFAFGQSNGSGLYIKTHHKHSSQHSSASGSLFSSPTVMSASVNAFNTGLGNPTSLTLNGSSSSNNNSQHSNGGQGPSSSSSQRTFAGSSWGQSHETVSEFDDEDLEAALRASLKDVEVHSQNGSSSSFSSKSRLGGQDQGSGTASSTLQTPDNGLVNPNDRTRRRVVASTGTGRREKTDGPRNRMVPLKNRNS</sequence>
<dbReference type="PANTHER" id="PTHR15975:SF0">
    <property type="entry name" value="CCR4-NOT TRANSCRIPTION COMPLEX SUBUNIT 11"/>
    <property type="match status" value="1"/>
</dbReference>
<feature type="region of interest" description="Disordered" evidence="10">
    <location>
        <begin position="634"/>
        <end position="679"/>
    </location>
</feature>
<dbReference type="PANTHER" id="PTHR15975">
    <property type="entry name" value="CCR4-NOT TRANSCRIPTION COMPLEX SUBUNIT 11"/>
    <property type="match status" value="1"/>
</dbReference>
<feature type="compositionally biased region" description="Polar residues" evidence="10">
    <location>
        <begin position="721"/>
        <end position="733"/>
    </location>
</feature>
<dbReference type="GO" id="GO:0031047">
    <property type="term" value="P:regulatory ncRNA-mediated gene silencing"/>
    <property type="evidence" value="ECO:0007669"/>
    <property type="project" value="UniProtKB-KW"/>
</dbReference>
<comment type="similarity">
    <text evidence="3">Belongs to the CNOT11 family.</text>
</comment>
<keyword evidence="7" id="KW-0943">RNA-mediated gene silencing</keyword>
<accession>A0A9P3HDV2</accession>
<organism evidence="11 12">
    <name type="scientific">Entomortierella parvispora</name>
    <dbReference type="NCBI Taxonomy" id="205924"/>
    <lineage>
        <taxon>Eukaryota</taxon>
        <taxon>Fungi</taxon>
        <taxon>Fungi incertae sedis</taxon>
        <taxon>Mucoromycota</taxon>
        <taxon>Mortierellomycotina</taxon>
        <taxon>Mortierellomycetes</taxon>
        <taxon>Mortierellales</taxon>
        <taxon>Mortierellaceae</taxon>
        <taxon>Entomortierella</taxon>
    </lineage>
</organism>
<evidence type="ECO:0000313" key="12">
    <source>
        <dbReference type="Proteomes" id="UP000827284"/>
    </source>
</evidence>
<dbReference type="EMBL" id="BQFW01000009">
    <property type="protein sequence ID" value="GJJ74537.1"/>
    <property type="molecule type" value="Genomic_DNA"/>
</dbReference>
<evidence type="ECO:0000256" key="4">
    <source>
        <dbReference type="ARBA" id="ARBA00014872"/>
    </source>
</evidence>
<feature type="compositionally biased region" description="Polar residues" evidence="10">
    <location>
        <begin position="217"/>
        <end position="226"/>
    </location>
</feature>
<feature type="compositionally biased region" description="Polar residues" evidence="10">
    <location>
        <begin position="663"/>
        <end position="676"/>
    </location>
</feature>
<feature type="compositionally biased region" description="Low complexity" evidence="10">
    <location>
        <begin position="701"/>
        <end position="713"/>
    </location>
</feature>
<evidence type="ECO:0000256" key="7">
    <source>
        <dbReference type="ARBA" id="ARBA00023158"/>
    </source>
</evidence>
<evidence type="ECO:0000256" key="10">
    <source>
        <dbReference type="SAM" id="MobiDB-lite"/>
    </source>
</evidence>
<dbReference type="GO" id="GO:0030014">
    <property type="term" value="C:CCR4-NOT complex"/>
    <property type="evidence" value="ECO:0007669"/>
    <property type="project" value="InterPro"/>
</dbReference>
<feature type="compositionally biased region" description="Polar residues" evidence="10">
    <location>
        <begin position="509"/>
        <end position="529"/>
    </location>
</feature>
<keyword evidence="8" id="KW-0804">Transcription</keyword>
<protein>
    <recommendedName>
        <fullName evidence="4">CCR4-NOT transcription complex subunit 11</fullName>
    </recommendedName>
</protein>
<evidence type="ECO:0000256" key="5">
    <source>
        <dbReference type="ARBA" id="ARBA00022490"/>
    </source>
</evidence>
<dbReference type="GO" id="GO:0005737">
    <property type="term" value="C:cytoplasm"/>
    <property type="evidence" value="ECO:0007669"/>
    <property type="project" value="UniProtKB-SubCell"/>
</dbReference>
<feature type="region of interest" description="Disordered" evidence="10">
    <location>
        <begin position="209"/>
        <end position="271"/>
    </location>
</feature>
<keyword evidence="9" id="KW-0539">Nucleus</keyword>
<evidence type="ECO:0000256" key="9">
    <source>
        <dbReference type="ARBA" id="ARBA00023242"/>
    </source>
</evidence>
<evidence type="ECO:0000256" key="6">
    <source>
        <dbReference type="ARBA" id="ARBA00023015"/>
    </source>
</evidence>
<keyword evidence="12" id="KW-1185">Reference proteome</keyword>
<feature type="compositionally biased region" description="Polar residues" evidence="10">
    <location>
        <begin position="547"/>
        <end position="557"/>
    </location>
</feature>
<dbReference type="Pfam" id="PF10155">
    <property type="entry name" value="CNOT11"/>
    <property type="match status" value="1"/>
</dbReference>
<feature type="region of interest" description="Disordered" evidence="10">
    <location>
        <begin position="547"/>
        <end position="614"/>
    </location>
</feature>
<reference evidence="11" key="1">
    <citation type="submission" date="2021-11" db="EMBL/GenBank/DDBJ databases">
        <authorList>
            <person name="Herlambang A."/>
            <person name="Guo Y."/>
            <person name="Takashima Y."/>
            <person name="Nishizawa T."/>
        </authorList>
    </citation>
    <scope>NUCLEOTIDE SEQUENCE</scope>
    <source>
        <strain evidence="11">E1425</strain>
    </source>
</reference>
<evidence type="ECO:0000256" key="3">
    <source>
        <dbReference type="ARBA" id="ARBA00008030"/>
    </source>
</evidence>
<feature type="compositionally biased region" description="Acidic residues" evidence="10">
    <location>
        <begin position="232"/>
        <end position="246"/>
    </location>
</feature>
<dbReference type="AlphaFoldDB" id="A0A9P3HDV2"/>
<proteinExistence type="inferred from homology"/>
<feature type="region of interest" description="Disordered" evidence="10">
    <location>
        <begin position="488"/>
        <end position="529"/>
    </location>
</feature>
<dbReference type="Gene3D" id="6.10.140.100">
    <property type="match status" value="1"/>
</dbReference>
<dbReference type="Proteomes" id="UP000827284">
    <property type="component" value="Unassembled WGS sequence"/>
</dbReference>
<dbReference type="OrthoDB" id="10265389at2759"/>
<comment type="subcellular location">
    <subcellularLocation>
        <location evidence="2">Cytoplasm</location>
    </subcellularLocation>
    <subcellularLocation>
        <location evidence="1">Nucleus</location>
    </subcellularLocation>
</comment>
<gene>
    <name evidence="11" type="ORF">EMPS_06895</name>
</gene>
<comment type="caution">
    <text evidence="11">The sequence shown here is derived from an EMBL/GenBank/DDBJ whole genome shotgun (WGS) entry which is preliminary data.</text>
</comment>
<feature type="region of interest" description="Disordered" evidence="10">
    <location>
        <begin position="697"/>
        <end position="774"/>
    </location>
</feature>
<evidence type="ECO:0000256" key="1">
    <source>
        <dbReference type="ARBA" id="ARBA00004123"/>
    </source>
</evidence>
<evidence type="ECO:0000313" key="11">
    <source>
        <dbReference type="EMBL" id="GJJ74537.1"/>
    </source>
</evidence>
<feature type="compositionally biased region" description="Basic and acidic residues" evidence="10">
    <location>
        <begin position="754"/>
        <end position="763"/>
    </location>
</feature>
<evidence type="ECO:0000256" key="2">
    <source>
        <dbReference type="ARBA" id="ARBA00004496"/>
    </source>
</evidence>
<dbReference type="GO" id="GO:0005634">
    <property type="term" value="C:nucleus"/>
    <property type="evidence" value="ECO:0007669"/>
    <property type="project" value="UniProtKB-SubCell"/>
</dbReference>
<reference evidence="11" key="2">
    <citation type="journal article" date="2022" name="Microbiol. Resour. Announc.">
        <title>Whole-Genome Sequence of Entomortierella parvispora E1425, a Mucoromycotan Fungus Associated with Burkholderiaceae-Related Endosymbiotic Bacteria.</title>
        <authorList>
            <person name="Herlambang A."/>
            <person name="Guo Y."/>
            <person name="Takashima Y."/>
            <person name="Narisawa K."/>
            <person name="Ohta H."/>
            <person name="Nishizawa T."/>
        </authorList>
    </citation>
    <scope>NUCLEOTIDE SEQUENCE</scope>
    <source>
        <strain evidence="11">E1425</strain>
    </source>
</reference>
<name>A0A9P3HDV2_9FUNG</name>